<organism evidence="3">
    <name type="scientific">Catillopecten margaritatus gill symbiont</name>
    <dbReference type="NCBI Taxonomy" id="3083288"/>
    <lineage>
        <taxon>Bacteria</taxon>
        <taxon>Pseudomonadati</taxon>
        <taxon>Pseudomonadota</taxon>
        <taxon>Gammaproteobacteria</taxon>
        <taxon>sulfur-oxidizing symbionts</taxon>
    </lineage>
</organism>
<dbReference type="PANTHER" id="PTHR40547:SF1">
    <property type="entry name" value="SLL0298 PROTEIN"/>
    <property type="match status" value="1"/>
</dbReference>
<dbReference type="Pfam" id="PF09835">
    <property type="entry name" value="DUF2062"/>
    <property type="match status" value="1"/>
</dbReference>
<gene>
    <name evidence="3" type="ORF">Ctma_1465</name>
</gene>
<dbReference type="PANTHER" id="PTHR40547">
    <property type="entry name" value="SLL0298 PROTEIN"/>
    <property type="match status" value="1"/>
</dbReference>
<keyword evidence="1" id="KW-0472">Membrane</keyword>
<dbReference type="EMBL" id="CP138327">
    <property type="protein sequence ID" value="WXU00736.1"/>
    <property type="molecule type" value="Genomic_DNA"/>
</dbReference>
<feature type="domain" description="DUF2062" evidence="2">
    <location>
        <begin position="23"/>
        <end position="160"/>
    </location>
</feature>
<evidence type="ECO:0000256" key="1">
    <source>
        <dbReference type="SAM" id="Phobius"/>
    </source>
</evidence>
<protein>
    <recommendedName>
        <fullName evidence="2">DUF2062 domain-containing protein</fullName>
    </recommendedName>
</protein>
<dbReference type="InterPro" id="IPR018639">
    <property type="entry name" value="DUF2062"/>
</dbReference>
<feature type="transmembrane region" description="Helical" evidence="1">
    <location>
        <begin position="126"/>
        <end position="153"/>
    </location>
</feature>
<evidence type="ECO:0000313" key="3">
    <source>
        <dbReference type="EMBL" id="WXU00736.1"/>
    </source>
</evidence>
<reference evidence="3" key="1">
    <citation type="submission" date="2023-10" db="EMBL/GenBank/DDBJ databases">
        <title>The first scallop-associated chemosynthetic bacterial symbiont.</title>
        <authorList>
            <person name="Lin Y.-T."/>
            <person name="Sun J."/>
            <person name="Ip J.C.-H."/>
            <person name="He X."/>
            <person name="Gao Z.-M."/>
            <person name="Perez M."/>
            <person name="Xu T."/>
            <person name="Qian P.-Y."/>
            <person name="Qiu J.-W."/>
        </authorList>
    </citation>
    <scope>NUCLEOTIDE SEQUENCE</scope>
    <source>
        <strain evidence="3">Gill1</strain>
    </source>
</reference>
<feature type="transmembrane region" description="Helical" evidence="1">
    <location>
        <begin position="99"/>
        <end position="120"/>
    </location>
</feature>
<keyword evidence="1" id="KW-0812">Transmembrane</keyword>
<accession>A0AAU6PI81</accession>
<proteinExistence type="predicted"/>
<evidence type="ECO:0000259" key="2">
    <source>
        <dbReference type="Pfam" id="PF09835"/>
    </source>
</evidence>
<keyword evidence="1" id="KW-1133">Transmembrane helix</keyword>
<feature type="transmembrane region" description="Helical" evidence="1">
    <location>
        <begin position="44"/>
        <end position="62"/>
    </location>
</feature>
<sequence length="170" mass="19872">MKKLLQRYTPSPKELKNHKYLGWLGKYLHDSNLWNFNRKSISKAFAVGLFCAFIPVPFQMLLAAPGAILFRANLPLSIALVWITNPLTMPPIFYGCYQLGAWILGVSIEQNFVMSLEYIWQVFDTIWQPFLLGCLIMSVTSSVLGYFGIQFIYRYKVYRRKLNFRNNRIQ</sequence>
<dbReference type="AlphaFoldDB" id="A0AAU6PI81"/>
<name>A0AAU6PI81_9GAMM</name>